<organism evidence="2 3">
    <name type="scientific">Candidatus Scatousia excrementigallinarum</name>
    <dbReference type="NCBI Taxonomy" id="2840935"/>
    <lineage>
        <taxon>Bacteria</taxon>
        <taxon>Candidatus Scatousia</taxon>
    </lineage>
</organism>
<dbReference type="EMBL" id="DVIU01000037">
    <property type="protein sequence ID" value="HIS35356.1"/>
    <property type="molecule type" value="Genomic_DNA"/>
</dbReference>
<dbReference type="AlphaFoldDB" id="A0A9D1EX43"/>
<dbReference type="Gene3D" id="1.10.260.40">
    <property type="entry name" value="lambda repressor-like DNA-binding domains"/>
    <property type="match status" value="1"/>
</dbReference>
<dbReference type="InterPro" id="IPR001387">
    <property type="entry name" value="Cro/C1-type_HTH"/>
</dbReference>
<dbReference type="InterPro" id="IPR010982">
    <property type="entry name" value="Lambda_DNA-bd_dom_sf"/>
</dbReference>
<proteinExistence type="predicted"/>
<dbReference type="Proteomes" id="UP000823928">
    <property type="component" value="Unassembled WGS sequence"/>
</dbReference>
<accession>A0A9D1EX43</accession>
<evidence type="ECO:0000313" key="3">
    <source>
        <dbReference type="Proteomes" id="UP000823928"/>
    </source>
</evidence>
<comment type="caution">
    <text evidence="2">The sequence shown here is derived from an EMBL/GenBank/DDBJ whole genome shotgun (WGS) entry which is preliminary data.</text>
</comment>
<dbReference type="Pfam" id="PF01381">
    <property type="entry name" value="HTH_3"/>
    <property type="match status" value="1"/>
</dbReference>
<dbReference type="PROSITE" id="PS50943">
    <property type="entry name" value="HTH_CROC1"/>
    <property type="match status" value="1"/>
</dbReference>
<sequence>MISIMPKFRILELCKQKGITQKDLAEKIGMTPVGLAKAANGNPTFETLEKIAVGLNVSVPELFAPQPTNTITCPHCGKLIKVEKGE</sequence>
<protein>
    <submittedName>
        <fullName evidence="2">Helix-turn-helix transcriptional regulator</fullName>
    </submittedName>
</protein>
<dbReference type="CDD" id="cd00093">
    <property type="entry name" value="HTH_XRE"/>
    <property type="match status" value="1"/>
</dbReference>
<feature type="domain" description="HTH cro/C1-type" evidence="1">
    <location>
        <begin position="10"/>
        <end position="62"/>
    </location>
</feature>
<evidence type="ECO:0000259" key="1">
    <source>
        <dbReference type="PROSITE" id="PS50943"/>
    </source>
</evidence>
<gene>
    <name evidence="2" type="ORF">IAC10_01810</name>
</gene>
<name>A0A9D1EX43_9BACT</name>
<dbReference type="SMART" id="SM00530">
    <property type="entry name" value="HTH_XRE"/>
    <property type="match status" value="1"/>
</dbReference>
<reference evidence="2" key="2">
    <citation type="journal article" date="2021" name="PeerJ">
        <title>Extensive microbial diversity within the chicken gut microbiome revealed by metagenomics and culture.</title>
        <authorList>
            <person name="Gilroy R."/>
            <person name="Ravi A."/>
            <person name="Getino M."/>
            <person name="Pursley I."/>
            <person name="Horton D.L."/>
            <person name="Alikhan N.F."/>
            <person name="Baker D."/>
            <person name="Gharbi K."/>
            <person name="Hall N."/>
            <person name="Watson M."/>
            <person name="Adriaenssens E.M."/>
            <person name="Foster-Nyarko E."/>
            <person name="Jarju S."/>
            <person name="Secka A."/>
            <person name="Antonio M."/>
            <person name="Oren A."/>
            <person name="Chaudhuri R.R."/>
            <person name="La Ragione R."/>
            <person name="Hildebrand F."/>
            <person name="Pallen M.J."/>
        </authorList>
    </citation>
    <scope>NUCLEOTIDE SEQUENCE</scope>
    <source>
        <strain evidence="2">6276</strain>
    </source>
</reference>
<evidence type="ECO:0000313" key="2">
    <source>
        <dbReference type="EMBL" id="HIS35356.1"/>
    </source>
</evidence>
<reference evidence="2" key="1">
    <citation type="submission" date="2020-10" db="EMBL/GenBank/DDBJ databases">
        <authorList>
            <person name="Gilroy R."/>
        </authorList>
    </citation>
    <scope>NUCLEOTIDE SEQUENCE</scope>
    <source>
        <strain evidence="2">6276</strain>
    </source>
</reference>
<dbReference type="GO" id="GO:0003677">
    <property type="term" value="F:DNA binding"/>
    <property type="evidence" value="ECO:0007669"/>
    <property type="project" value="InterPro"/>
</dbReference>
<dbReference type="SUPFAM" id="SSF47413">
    <property type="entry name" value="lambda repressor-like DNA-binding domains"/>
    <property type="match status" value="1"/>
</dbReference>